<dbReference type="InterPro" id="IPR006456">
    <property type="entry name" value="ZF_HD_homeobox_Cys/His_dimer"/>
</dbReference>
<keyword evidence="7" id="KW-1185">Reference proteome</keyword>
<evidence type="ECO:0000256" key="4">
    <source>
        <dbReference type="SAM" id="MobiDB-lite"/>
    </source>
</evidence>
<evidence type="ECO:0000259" key="5">
    <source>
        <dbReference type="PROSITE" id="PS51523"/>
    </source>
</evidence>
<dbReference type="GO" id="GO:0050793">
    <property type="term" value="P:regulation of developmental process"/>
    <property type="evidence" value="ECO:0007669"/>
    <property type="project" value="TreeGrafter"/>
</dbReference>
<keyword evidence="2 6" id="KW-0863">Zinc-finger</keyword>
<gene>
    <name evidence="6" type="ORF">PHJA_002604600</name>
</gene>
<dbReference type="GO" id="GO:0008270">
    <property type="term" value="F:zinc ion binding"/>
    <property type="evidence" value="ECO:0007669"/>
    <property type="project" value="UniProtKB-KW"/>
</dbReference>
<proteinExistence type="predicted"/>
<feature type="region of interest" description="Disordered" evidence="4">
    <location>
        <begin position="52"/>
        <end position="108"/>
    </location>
</feature>
<name>A0A830CZ84_9LAMI</name>
<dbReference type="NCBIfam" id="TIGR01566">
    <property type="entry name" value="ZF_HD_prot_N"/>
    <property type="match status" value="1"/>
</dbReference>
<keyword evidence="1" id="KW-0479">Metal-binding</keyword>
<keyword evidence="3" id="KW-0862">Zinc</keyword>
<dbReference type="AlphaFoldDB" id="A0A830CZ84"/>
<evidence type="ECO:0000313" key="7">
    <source>
        <dbReference type="Proteomes" id="UP000653305"/>
    </source>
</evidence>
<reference evidence="6" key="1">
    <citation type="submission" date="2020-07" db="EMBL/GenBank/DDBJ databases">
        <title>Ethylene signaling mediates host invasion by parasitic plants.</title>
        <authorList>
            <person name="Yoshida S."/>
        </authorList>
    </citation>
    <scope>NUCLEOTIDE SEQUENCE</scope>
    <source>
        <strain evidence="6">Okayama</strain>
    </source>
</reference>
<keyword evidence="6" id="KW-0238">DNA-binding</keyword>
<sequence length="125" mass="13405">MVTHMECMHNRAVEARGYVLDGCGLFEPSGPTRMVCAACGCHRNFHRRVVVNLPPPSDDTRAGNESPRISSSTGRAPSPASPTTDRLSPVSATRSGAGVPVVQEAGPAERRRRITTVQVVLKSLR</sequence>
<organism evidence="6 7">
    <name type="scientific">Phtheirospermum japonicum</name>
    <dbReference type="NCBI Taxonomy" id="374723"/>
    <lineage>
        <taxon>Eukaryota</taxon>
        <taxon>Viridiplantae</taxon>
        <taxon>Streptophyta</taxon>
        <taxon>Embryophyta</taxon>
        <taxon>Tracheophyta</taxon>
        <taxon>Spermatophyta</taxon>
        <taxon>Magnoliopsida</taxon>
        <taxon>eudicotyledons</taxon>
        <taxon>Gunneridae</taxon>
        <taxon>Pentapetalae</taxon>
        <taxon>asterids</taxon>
        <taxon>lamiids</taxon>
        <taxon>Lamiales</taxon>
        <taxon>Orobanchaceae</taxon>
        <taxon>Orobanchaceae incertae sedis</taxon>
        <taxon>Phtheirospermum</taxon>
    </lineage>
</organism>
<evidence type="ECO:0000256" key="2">
    <source>
        <dbReference type="ARBA" id="ARBA00022771"/>
    </source>
</evidence>
<dbReference type="GO" id="GO:0005634">
    <property type="term" value="C:nucleus"/>
    <property type="evidence" value="ECO:0007669"/>
    <property type="project" value="TreeGrafter"/>
</dbReference>
<dbReference type="OrthoDB" id="900759at2759"/>
<keyword evidence="6" id="KW-0371">Homeobox</keyword>
<accession>A0A830CZ84</accession>
<dbReference type="PROSITE" id="PS51523">
    <property type="entry name" value="ZF_HD_DIMER"/>
    <property type="match status" value="1"/>
</dbReference>
<dbReference type="GO" id="GO:0000976">
    <property type="term" value="F:transcription cis-regulatory region binding"/>
    <property type="evidence" value="ECO:0007669"/>
    <property type="project" value="TreeGrafter"/>
</dbReference>
<dbReference type="GO" id="GO:0003700">
    <property type="term" value="F:DNA-binding transcription factor activity"/>
    <property type="evidence" value="ECO:0007669"/>
    <property type="project" value="TreeGrafter"/>
</dbReference>
<evidence type="ECO:0000256" key="3">
    <source>
        <dbReference type="ARBA" id="ARBA00022833"/>
    </source>
</evidence>
<dbReference type="PANTHER" id="PTHR31948">
    <property type="entry name" value="ZINC-FINGER HOMEODOMAIN PROTEIN 2"/>
    <property type="match status" value="1"/>
</dbReference>
<dbReference type="PANTHER" id="PTHR31948:SF72">
    <property type="entry name" value="ZINC-FINGER HOMEODOMAIN PROTEIN 10"/>
    <property type="match status" value="1"/>
</dbReference>
<comment type="caution">
    <text evidence="6">The sequence shown here is derived from an EMBL/GenBank/DDBJ whole genome shotgun (WGS) entry which is preliminary data.</text>
</comment>
<feature type="domain" description="ZF-HD dimerization-type" evidence="5">
    <location>
        <begin position="4"/>
        <end position="49"/>
    </location>
</feature>
<evidence type="ECO:0000256" key="1">
    <source>
        <dbReference type="ARBA" id="ARBA00022723"/>
    </source>
</evidence>
<dbReference type="Pfam" id="PF04770">
    <property type="entry name" value="ZF-HD_dimer"/>
    <property type="match status" value="1"/>
</dbReference>
<evidence type="ECO:0000313" key="6">
    <source>
        <dbReference type="EMBL" id="GFQ04607.1"/>
    </source>
</evidence>
<dbReference type="Proteomes" id="UP000653305">
    <property type="component" value="Unassembled WGS sequence"/>
</dbReference>
<feature type="compositionally biased region" description="Polar residues" evidence="4">
    <location>
        <begin position="67"/>
        <end position="94"/>
    </location>
</feature>
<dbReference type="EMBL" id="BMAC01000958">
    <property type="protein sequence ID" value="GFQ04607.1"/>
    <property type="molecule type" value="Genomic_DNA"/>
</dbReference>
<protein>
    <submittedName>
        <fullName evidence="6">Zinc-finger homeodomain protein 6</fullName>
    </submittedName>
</protein>